<dbReference type="FunFam" id="3.40.50.300:FF:000042">
    <property type="entry name" value="Maltose/maltodextrin ABC transporter, ATP-binding protein"/>
    <property type="match status" value="1"/>
</dbReference>
<dbReference type="Pfam" id="PF08402">
    <property type="entry name" value="TOBE_2"/>
    <property type="match status" value="1"/>
</dbReference>
<keyword evidence="3" id="KW-0547">Nucleotide-binding</keyword>
<feature type="region of interest" description="Disordered" evidence="7">
    <location>
        <begin position="1"/>
        <end position="30"/>
    </location>
</feature>
<dbReference type="InterPro" id="IPR027417">
    <property type="entry name" value="P-loop_NTPase"/>
</dbReference>
<dbReference type="SUPFAM" id="SSF50331">
    <property type="entry name" value="MOP-like"/>
    <property type="match status" value="1"/>
</dbReference>
<keyword evidence="6" id="KW-0472">Membrane</keyword>
<gene>
    <name evidence="9" type="ORF">FB559_3344</name>
</gene>
<feature type="domain" description="ABC transporter" evidence="8">
    <location>
        <begin position="44"/>
        <end position="274"/>
    </location>
</feature>
<accession>A0A543CKW6</accession>
<keyword evidence="2" id="KW-1003">Cell membrane</keyword>
<evidence type="ECO:0000313" key="9">
    <source>
        <dbReference type="EMBL" id="TQL97741.1"/>
    </source>
</evidence>
<reference evidence="9 10" key="1">
    <citation type="submission" date="2019-06" db="EMBL/GenBank/DDBJ databases">
        <title>Sequencing the genomes of 1000 actinobacteria strains.</title>
        <authorList>
            <person name="Klenk H.-P."/>
        </authorList>
    </citation>
    <scope>NUCLEOTIDE SEQUENCE [LARGE SCALE GENOMIC DNA]</scope>
    <source>
        <strain evidence="9 10">DSM 102200</strain>
    </source>
</reference>
<evidence type="ECO:0000259" key="8">
    <source>
        <dbReference type="PROSITE" id="PS50893"/>
    </source>
</evidence>
<keyword evidence="1" id="KW-0813">Transport</keyword>
<comment type="caution">
    <text evidence="9">The sequence shown here is derived from an EMBL/GenBank/DDBJ whole genome shotgun (WGS) entry which is preliminary data.</text>
</comment>
<keyword evidence="5" id="KW-1278">Translocase</keyword>
<keyword evidence="4 9" id="KW-0067">ATP-binding</keyword>
<dbReference type="Pfam" id="PF00005">
    <property type="entry name" value="ABC_tran"/>
    <property type="match status" value="1"/>
</dbReference>
<dbReference type="GO" id="GO:0016887">
    <property type="term" value="F:ATP hydrolysis activity"/>
    <property type="evidence" value="ECO:0007669"/>
    <property type="project" value="InterPro"/>
</dbReference>
<dbReference type="Gene3D" id="3.40.50.300">
    <property type="entry name" value="P-loop containing nucleotide triphosphate hydrolases"/>
    <property type="match status" value="1"/>
</dbReference>
<dbReference type="EMBL" id="VFOZ01000001">
    <property type="protein sequence ID" value="TQL97741.1"/>
    <property type="molecule type" value="Genomic_DNA"/>
</dbReference>
<evidence type="ECO:0000256" key="1">
    <source>
        <dbReference type="ARBA" id="ARBA00022448"/>
    </source>
</evidence>
<dbReference type="GO" id="GO:0055052">
    <property type="term" value="C:ATP-binding cassette (ABC) transporter complex, substrate-binding subunit-containing"/>
    <property type="evidence" value="ECO:0007669"/>
    <property type="project" value="TreeGrafter"/>
</dbReference>
<dbReference type="Gene3D" id="2.40.50.100">
    <property type="match status" value="1"/>
</dbReference>
<dbReference type="PANTHER" id="PTHR43875:SF15">
    <property type="entry name" value="TREHALOSE IMPORT ATP-BINDING PROTEIN SUGC"/>
    <property type="match status" value="1"/>
</dbReference>
<evidence type="ECO:0000256" key="2">
    <source>
        <dbReference type="ARBA" id="ARBA00022475"/>
    </source>
</evidence>
<dbReference type="SUPFAM" id="SSF52540">
    <property type="entry name" value="P-loop containing nucleoside triphosphate hydrolases"/>
    <property type="match status" value="1"/>
</dbReference>
<evidence type="ECO:0000256" key="4">
    <source>
        <dbReference type="ARBA" id="ARBA00022840"/>
    </source>
</evidence>
<dbReference type="AlphaFoldDB" id="A0A543CKW6"/>
<dbReference type="GO" id="GO:0140359">
    <property type="term" value="F:ABC-type transporter activity"/>
    <property type="evidence" value="ECO:0007669"/>
    <property type="project" value="UniProtKB-ARBA"/>
</dbReference>
<dbReference type="SMART" id="SM00382">
    <property type="entry name" value="AAA"/>
    <property type="match status" value="1"/>
</dbReference>
<dbReference type="Proteomes" id="UP000316096">
    <property type="component" value="Unassembled WGS sequence"/>
</dbReference>
<evidence type="ECO:0000256" key="3">
    <source>
        <dbReference type="ARBA" id="ARBA00022741"/>
    </source>
</evidence>
<organism evidence="9 10">
    <name type="scientific">Actinoallomurus bryophytorum</name>
    <dbReference type="NCBI Taxonomy" id="1490222"/>
    <lineage>
        <taxon>Bacteria</taxon>
        <taxon>Bacillati</taxon>
        <taxon>Actinomycetota</taxon>
        <taxon>Actinomycetes</taxon>
        <taxon>Streptosporangiales</taxon>
        <taxon>Thermomonosporaceae</taxon>
        <taxon>Actinoallomurus</taxon>
    </lineage>
</organism>
<name>A0A543CKW6_9ACTN</name>
<dbReference type="PROSITE" id="PS50893">
    <property type="entry name" value="ABC_TRANSPORTER_2"/>
    <property type="match status" value="1"/>
</dbReference>
<dbReference type="PROSITE" id="PS00211">
    <property type="entry name" value="ABC_TRANSPORTER_1"/>
    <property type="match status" value="1"/>
</dbReference>
<evidence type="ECO:0000256" key="5">
    <source>
        <dbReference type="ARBA" id="ARBA00022967"/>
    </source>
</evidence>
<evidence type="ECO:0000313" key="10">
    <source>
        <dbReference type="Proteomes" id="UP000316096"/>
    </source>
</evidence>
<sequence length="395" mass="43409">MASLRRSRLAQDPTREGRPAPRPDRRAGHQAVLPGRARSRFGTLRMEGVSRHFGTTVAVSDLNLSIVGGEFLALLGPSGCGKSTALSCLAGLLPLTDGAIWLDEERIDGIPPEERGFGFVFQNYALFPHMTVRANVAFGLTIRRLPKDEVRRRVDEALELVELTDKAARLPGQLSGGQQQRVAIARAIVIRPRLFLMDEPLSNLDPKLRLQMRREIRRLHQTLHLTTVYVTHDQEEALALADRIVILNQGRVQQIGTPDELYNRPASPYVAEFMGYRNLFELPVVSQEGSRIIVGRSGLRLVGVAQDEVTRGPAMVAIRPEDIRVAGSGGGSTGGNTVRVRVEVAEFRGGEIAAEGVTEDGAVICFRALERVVAGEVVRLTVPIERVLVFRTDAR</sequence>
<dbReference type="GO" id="GO:0005524">
    <property type="term" value="F:ATP binding"/>
    <property type="evidence" value="ECO:0007669"/>
    <property type="project" value="UniProtKB-KW"/>
</dbReference>
<dbReference type="InterPro" id="IPR008995">
    <property type="entry name" value="Mo/tungstate-bd_C_term_dom"/>
</dbReference>
<evidence type="ECO:0000256" key="7">
    <source>
        <dbReference type="SAM" id="MobiDB-lite"/>
    </source>
</evidence>
<dbReference type="OrthoDB" id="7838608at2"/>
<dbReference type="InterPro" id="IPR047641">
    <property type="entry name" value="ABC_transpr_MalK/UgpC-like"/>
</dbReference>
<feature type="compositionally biased region" description="Basic and acidic residues" evidence="7">
    <location>
        <begin position="13"/>
        <end position="27"/>
    </location>
</feature>
<keyword evidence="10" id="KW-1185">Reference proteome</keyword>
<dbReference type="InterPro" id="IPR017871">
    <property type="entry name" value="ABC_transporter-like_CS"/>
</dbReference>
<proteinExistence type="predicted"/>
<evidence type="ECO:0000256" key="6">
    <source>
        <dbReference type="ARBA" id="ARBA00023136"/>
    </source>
</evidence>
<dbReference type="InterPro" id="IPR013611">
    <property type="entry name" value="Transp-assoc_OB_typ2"/>
</dbReference>
<protein>
    <submittedName>
        <fullName evidence="9">Putative spermidine/putrescine transport system ATP-binding protein</fullName>
    </submittedName>
</protein>
<dbReference type="InterPro" id="IPR003439">
    <property type="entry name" value="ABC_transporter-like_ATP-bd"/>
</dbReference>
<dbReference type="InterPro" id="IPR003593">
    <property type="entry name" value="AAA+_ATPase"/>
</dbReference>
<dbReference type="PANTHER" id="PTHR43875">
    <property type="entry name" value="MALTODEXTRIN IMPORT ATP-BINDING PROTEIN MSMX"/>
    <property type="match status" value="1"/>
</dbReference>